<protein>
    <submittedName>
        <fullName evidence="9">(2Fe-2S)-binding protein</fullName>
    </submittedName>
</protein>
<keyword evidence="7" id="KW-1133">Transmembrane helix</keyword>
<dbReference type="GO" id="GO:0016020">
    <property type="term" value="C:membrane"/>
    <property type="evidence" value="ECO:0007669"/>
    <property type="project" value="InterPro"/>
</dbReference>
<evidence type="ECO:0000256" key="3">
    <source>
        <dbReference type="ARBA" id="ARBA00023004"/>
    </source>
</evidence>
<sequence length="221" mass="23464">MTKYVRQDPEMTRRKFINAAMGTTVGIGGLSLLSIVGGVKPANTLTPEKTLPAKGDVLVYADPAKNNAPVALADIKEGQVVFAFPKGKVNGTDVVKSGIARNQLIIAKFPEAQLKAPTDIKGTDQGIVVYSRQCMHLGCAVEVKAYPSKGLKEAAVCPCHGGVYDMTQGGRVADGPPPAGLPQLPIKVVGGQVVVQDFFQSLPYDITEAEFETQKKELEKA</sequence>
<keyword evidence="7" id="KW-0812">Transmembrane</keyword>
<dbReference type="Pfam" id="PF00355">
    <property type="entry name" value="Rieske"/>
    <property type="match status" value="1"/>
</dbReference>
<evidence type="ECO:0000256" key="4">
    <source>
        <dbReference type="ARBA" id="ARBA00023014"/>
    </source>
</evidence>
<evidence type="ECO:0000256" key="1">
    <source>
        <dbReference type="ARBA" id="ARBA00022714"/>
    </source>
</evidence>
<dbReference type="AlphaFoldDB" id="A0A917UUG0"/>
<proteinExistence type="predicted"/>
<accession>A0A917UUG0</accession>
<evidence type="ECO:0000256" key="2">
    <source>
        <dbReference type="ARBA" id="ARBA00022723"/>
    </source>
</evidence>
<dbReference type="Gene3D" id="2.102.10.10">
    <property type="entry name" value="Rieske [2Fe-2S] iron-sulphur domain"/>
    <property type="match status" value="1"/>
</dbReference>
<evidence type="ECO:0000256" key="7">
    <source>
        <dbReference type="SAM" id="Phobius"/>
    </source>
</evidence>
<organism evidence="9 10">
    <name type="scientific">Deinococcus aquiradiocola</name>
    <dbReference type="NCBI Taxonomy" id="393059"/>
    <lineage>
        <taxon>Bacteria</taxon>
        <taxon>Thermotogati</taxon>
        <taxon>Deinococcota</taxon>
        <taxon>Deinococci</taxon>
        <taxon>Deinococcales</taxon>
        <taxon>Deinococcaceae</taxon>
        <taxon>Deinococcus</taxon>
    </lineage>
</organism>
<dbReference type="EMBL" id="BMOE01000015">
    <property type="protein sequence ID" value="GGJ85929.1"/>
    <property type="molecule type" value="Genomic_DNA"/>
</dbReference>
<keyword evidence="1" id="KW-0001">2Fe-2S</keyword>
<keyword evidence="3" id="KW-0408">Iron</keyword>
<dbReference type="InterPro" id="IPR005805">
    <property type="entry name" value="Rieske_Fe-S_prot_C"/>
</dbReference>
<keyword evidence="7" id="KW-0472">Membrane</keyword>
<dbReference type="SUPFAM" id="SSF50022">
    <property type="entry name" value="ISP domain"/>
    <property type="match status" value="1"/>
</dbReference>
<dbReference type="Proteomes" id="UP000635726">
    <property type="component" value="Unassembled WGS sequence"/>
</dbReference>
<keyword evidence="2" id="KW-0479">Metal-binding</keyword>
<comment type="caution">
    <text evidence="9">The sequence shown here is derived from an EMBL/GenBank/DDBJ whole genome shotgun (WGS) entry which is preliminary data.</text>
</comment>
<dbReference type="GO" id="GO:0046872">
    <property type="term" value="F:metal ion binding"/>
    <property type="evidence" value="ECO:0007669"/>
    <property type="project" value="UniProtKB-KW"/>
</dbReference>
<gene>
    <name evidence="9" type="ORF">GCM10008939_32220</name>
</gene>
<dbReference type="CDD" id="cd03467">
    <property type="entry name" value="Rieske"/>
    <property type="match status" value="1"/>
</dbReference>
<feature type="domain" description="Rieske" evidence="8">
    <location>
        <begin position="91"/>
        <end position="195"/>
    </location>
</feature>
<evidence type="ECO:0000259" key="8">
    <source>
        <dbReference type="PROSITE" id="PS51296"/>
    </source>
</evidence>
<keyword evidence="5" id="KW-1015">Disulfide bond</keyword>
<dbReference type="PROSITE" id="PS51296">
    <property type="entry name" value="RIESKE"/>
    <property type="match status" value="1"/>
</dbReference>
<dbReference type="PRINTS" id="PR00162">
    <property type="entry name" value="RIESKE"/>
</dbReference>
<dbReference type="InterPro" id="IPR014349">
    <property type="entry name" value="Rieske_Fe-S_prot"/>
</dbReference>
<name>A0A917UUG0_9DEIO</name>
<dbReference type="InterPro" id="IPR036922">
    <property type="entry name" value="Rieske_2Fe-2S_sf"/>
</dbReference>
<evidence type="ECO:0000313" key="10">
    <source>
        <dbReference type="Proteomes" id="UP000635726"/>
    </source>
</evidence>
<dbReference type="GO" id="GO:0051537">
    <property type="term" value="F:2 iron, 2 sulfur cluster binding"/>
    <property type="evidence" value="ECO:0007669"/>
    <property type="project" value="UniProtKB-KW"/>
</dbReference>
<dbReference type="PANTHER" id="PTHR10134">
    <property type="entry name" value="CYTOCHROME B-C1 COMPLEX SUBUNIT RIESKE, MITOCHONDRIAL"/>
    <property type="match status" value="1"/>
</dbReference>
<keyword evidence="4" id="KW-0411">Iron-sulfur</keyword>
<reference evidence="9" key="2">
    <citation type="submission" date="2020-09" db="EMBL/GenBank/DDBJ databases">
        <authorList>
            <person name="Sun Q."/>
            <person name="Ohkuma M."/>
        </authorList>
    </citation>
    <scope>NUCLEOTIDE SEQUENCE</scope>
    <source>
        <strain evidence="9">JCM 14371</strain>
    </source>
</reference>
<dbReference type="InterPro" id="IPR017941">
    <property type="entry name" value="Rieske_2Fe-2S"/>
</dbReference>
<comment type="cofactor">
    <cofactor evidence="6">
        <name>[2Fe-2S] cluster</name>
        <dbReference type="ChEBI" id="CHEBI:190135"/>
    </cofactor>
</comment>
<keyword evidence="10" id="KW-1185">Reference proteome</keyword>
<feature type="transmembrane region" description="Helical" evidence="7">
    <location>
        <begin position="16"/>
        <end position="39"/>
    </location>
</feature>
<dbReference type="RefSeq" id="WP_188964337.1">
    <property type="nucleotide sequence ID" value="NZ_BMOE01000015.1"/>
</dbReference>
<evidence type="ECO:0000313" key="9">
    <source>
        <dbReference type="EMBL" id="GGJ85929.1"/>
    </source>
</evidence>
<reference evidence="9" key="1">
    <citation type="journal article" date="2014" name="Int. J. Syst. Evol. Microbiol.">
        <title>Complete genome sequence of Corynebacterium casei LMG S-19264T (=DSM 44701T), isolated from a smear-ripened cheese.</title>
        <authorList>
            <consortium name="US DOE Joint Genome Institute (JGI-PGF)"/>
            <person name="Walter F."/>
            <person name="Albersmeier A."/>
            <person name="Kalinowski J."/>
            <person name="Ruckert C."/>
        </authorList>
    </citation>
    <scope>NUCLEOTIDE SEQUENCE</scope>
    <source>
        <strain evidence="9">JCM 14371</strain>
    </source>
</reference>
<evidence type="ECO:0000256" key="5">
    <source>
        <dbReference type="ARBA" id="ARBA00023157"/>
    </source>
</evidence>
<evidence type="ECO:0000256" key="6">
    <source>
        <dbReference type="ARBA" id="ARBA00034078"/>
    </source>
</evidence>